<feature type="signal peptide" evidence="1">
    <location>
        <begin position="1"/>
        <end position="25"/>
    </location>
</feature>
<proteinExistence type="predicted"/>
<keyword evidence="3" id="KW-1185">Reference proteome</keyword>
<dbReference type="Proteomes" id="UP000751614">
    <property type="component" value="Unassembled WGS sequence"/>
</dbReference>
<evidence type="ECO:0000256" key="1">
    <source>
        <dbReference type="SAM" id="SignalP"/>
    </source>
</evidence>
<evidence type="ECO:0008006" key="4">
    <source>
        <dbReference type="Google" id="ProtNLM"/>
    </source>
</evidence>
<dbReference type="EMBL" id="VCNI01000001">
    <property type="protein sequence ID" value="TMU56460.1"/>
    <property type="molecule type" value="Genomic_DNA"/>
</dbReference>
<evidence type="ECO:0000313" key="3">
    <source>
        <dbReference type="Proteomes" id="UP000751614"/>
    </source>
</evidence>
<comment type="caution">
    <text evidence="2">The sequence shown here is derived from an EMBL/GenBank/DDBJ whole genome shotgun (WGS) entry which is preliminary data.</text>
</comment>
<reference evidence="2 3" key="1">
    <citation type="submission" date="2019-05" db="EMBL/GenBank/DDBJ databases">
        <title>Flagellimonas sp. AsT0115, sp. nov., isolated from a marine red algae, Asparagopsis taxiformis.</title>
        <authorList>
            <person name="Kim J."/>
            <person name="Jeong S.E."/>
            <person name="Jeon C.O."/>
        </authorList>
    </citation>
    <scope>NUCLEOTIDE SEQUENCE [LARGE SCALE GENOMIC DNA]</scope>
    <source>
        <strain evidence="2 3">AsT0115</strain>
    </source>
</reference>
<accession>A0ABY2WNA1</accession>
<keyword evidence="1" id="KW-0732">Signal</keyword>
<feature type="chain" id="PRO_5046839406" description="Lipocalin-like protein" evidence="1">
    <location>
        <begin position="26"/>
        <end position="262"/>
    </location>
</feature>
<evidence type="ECO:0000313" key="2">
    <source>
        <dbReference type="EMBL" id="TMU56460.1"/>
    </source>
</evidence>
<organism evidence="2 3">
    <name type="scientific">Flagellimonas algicola</name>
    <dbReference type="NCBI Taxonomy" id="2583815"/>
    <lineage>
        <taxon>Bacteria</taxon>
        <taxon>Pseudomonadati</taxon>
        <taxon>Bacteroidota</taxon>
        <taxon>Flavobacteriia</taxon>
        <taxon>Flavobacteriales</taxon>
        <taxon>Flavobacteriaceae</taxon>
        <taxon>Flagellimonas</taxon>
    </lineage>
</organism>
<gene>
    <name evidence="2" type="ORF">FGG15_02675</name>
</gene>
<dbReference type="RefSeq" id="WP_138832935.1">
    <property type="nucleotide sequence ID" value="NZ_VCNI01000001.1"/>
</dbReference>
<name>A0ABY2WNA1_9FLAO</name>
<sequence>MDRLNRTWKALALFSLIIAGFQSCSEDATSTGDQILTEANLQTILSTDDIAGTADNALAELFANSATAKSAKGSNDCYSAEYTDTGFVATFNNCVLNGTDNVNGTLTVTYEVGNETAAFTAVYEDFYVGDIKINGTRIYALSANSEQNTISFTVESDMTIEMEDGSIVSENGTKTFSFTFGDSLENSTFSLSGTWQVEADGDTYSVTTVNDLQGALGCEYLTSGSMNVAKNGLTILVDFGDGECDDDATLTYPDGTVQDIKL</sequence>
<protein>
    <recommendedName>
        <fullName evidence="4">Lipocalin-like protein</fullName>
    </recommendedName>
</protein>
<dbReference type="PROSITE" id="PS51257">
    <property type="entry name" value="PROKAR_LIPOPROTEIN"/>
    <property type="match status" value="1"/>
</dbReference>